<dbReference type="Proteomes" id="UP000013165">
    <property type="component" value="Unassembled WGS sequence"/>
</dbReference>
<dbReference type="EMBL" id="APLQ01000014">
    <property type="protein sequence ID" value="ENO13125.1"/>
    <property type="molecule type" value="Genomic_DNA"/>
</dbReference>
<name>N6VSI9_9GAMM</name>
<evidence type="ECO:0000256" key="1">
    <source>
        <dbReference type="SAM" id="SignalP"/>
    </source>
</evidence>
<dbReference type="RefSeq" id="WP_004581350.1">
    <property type="nucleotide sequence ID" value="NZ_AP028878.1"/>
</dbReference>
<proteinExistence type="predicted"/>
<sequence>MNTIVKRFLIVSSLYLLAPSVGALDLGNKLNSGALLVPEKEVSVSGEAQSLVDDLQDQLGVTRTQAAGGAGAMFQFARNELDPAQFGTLSDQVSGLGSLLGGGSGSQSQGLMASALSGISSMEGLEKAFSALGLQEGAVEQFAPVILDFLKKQGLSGDLLGSLTSLWTPAGMQPQ</sequence>
<dbReference type="PATRIC" id="fig|626887.3.peg.3406"/>
<evidence type="ECO:0008006" key="4">
    <source>
        <dbReference type="Google" id="ProtNLM"/>
    </source>
</evidence>
<keyword evidence="3" id="KW-1185">Reference proteome</keyword>
<evidence type="ECO:0000313" key="3">
    <source>
        <dbReference type="Proteomes" id="UP000013165"/>
    </source>
</evidence>
<feature type="signal peptide" evidence="1">
    <location>
        <begin position="1"/>
        <end position="23"/>
    </location>
</feature>
<dbReference type="HOGENOM" id="CLU_092050_1_0_6"/>
<comment type="caution">
    <text evidence="2">The sequence shown here is derived from an EMBL/GenBank/DDBJ whole genome shotgun (WGS) entry which is preliminary data.</text>
</comment>
<evidence type="ECO:0000313" key="2">
    <source>
        <dbReference type="EMBL" id="ENO13125.1"/>
    </source>
</evidence>
<protein>
    <recommendedName>
        <fullName evidence="4">DUF2780 domain-containing protein</fullName>
    </recommendedName>
</protein>
<dbReference type="eggNOG" id="ENOG50331R8">
    <property type="taxonomic scope" value="Bacteria"/>
</dbReference>
<dbReference type="OrthoDB" id="8546843at2"/>
<dbReference type="InterPro" id="IPR021302">
    <property type="entry name" value="DUF2780_VcgC/VcgE"/>
</dbReference>
<gene>
    <name evidence="2" type="ORF">J057_17045</name>
</gene>
<dbReference type="AlphaFoldDB" id="N6VSI9"/>
<dbReference type="Pfam" id="PF11075">
    <property type="entry name" value="DUF2780"/>
    <property type="match status" value="1"/>
</dbReference>
<organism evidence="2 3">
    <name type="scientific">Marinobacter nanhaiticus D15-8W</name>
    <dbReference type="NCBI Taxonomy" id="626887"/>
    <lineage>
        <taxon>Bacteria</taxon>
        <taxon>Pseudomonadati</taxon>
        <taxon>Pseudomonadota</taxon>
        <taxon>Gammaproteobacteria</taxon>
        <taxon>Pseudomonadales</taxon>
        <taxon>Marinobacteraceae</taxon>
        <taxon>Marinobacter</taxon>
    </lineage>
</organism>
<accession>N6VSI9</accession>
<keyword evidence="1" id="KW-0732">Signal</keyword>
<reference evidence="2 3" key="1">
    <citation type="journal article" date="2013" name="Genome Announc.">
        <title>Genome Sequence of the Polycyclic Aromatic Hydrocarbon-Degrading Bacterium Strain Marinobacter nanhaiticus D15-8WT.</title>
        <authorList>
            <person name="Cui Z."/>
            <person name="Gao W."/>
            <person name="Li Q."/>
            <person name="Xu G."/>
            <person name="Zheng L."/>
        </authorList>
    </citation>
    <scope>NUCLEOTIDE SEQUENCE [LARGE SCALE GENOMIC DNA]</scope>
    <source>
        <strain evidence="2 3">D15-8W</strain>
    </source>
</reference>
<dbReference type="STRING" id="626887.J057_17045"/>
<feature type="chain" id="PRO_5004126501" description="DUF2780 domain-containing protein" evidence="1">
    <location>
        <begin position="24"/>
        <end position="175"/>
    </location>
</feature>